<dbReference type="Pfam" id="PF13302">
    <property type="entry name" value="Acetyltransf_3"/>
    <property type="match status" value="1"/>
</dbReference>
<dbReference type="Gene3D" id="3.40.630.30">
    <property type="match status" value="1"/>
</dbReference>
<accession>A0ABT6CB15</accession>
<dbReference type="EMBL" id="JAROAV010000048">
    <property type="protein sequence ID" value="MDF8266089.1"/>
    <property type="molecule type" value="Genomic_DNA"/>
</dbReference>
<dbReference type="PANTHER" id="PTHR43610:SF1">
    <property type="entry name" value="N-ACETYLTRANSFERASE DOMAIN-CONTAINING PROTEIN"/>
    <property type="match status" value="1"/>
</dbReference>
<dbReference type="SUPFAM" id="SSF55729">
    <property type="entry name" value="Acyl-CoA N-acyltransferases (Nat)"/>
    <property type="match status" value="1"/>
</dbReference>
<organism evidence="2 3">
    <name type="scientific">Luteipulveratus flavus</name>
    <dbReference type="NCBI Taxonomy" id="3031728"/>
    <lineage>
        <taxon>Bacteria</taxon>
        <taxon>Bacillati</taxon>
        <taxon>Actinomycetota</taxon>
        <taxon>Actinomycetes</taxon>
        <taxon>Micrococcales</taxon>
        <taxon>Dermacoccaceae</taxon>
        <taxon>Luteipulveratus</taxon>
    </lineage>
</organism>
<evidence type="ECO:0000313" key="3">
    <source>
        <dbReference type="Proteomes" id="UP001528912"/>
    </source>
</evidence>
<name>A0ABT6CB15_9MICO</name>
<keyword evidence="3" id="KW-1185">Reference proteome</keyword>
<dbReference type="PROSITE" id="PS51186">
    <property type="entry name" value="GNAT"/>
    <property type="match status" value="1"/>
</dbReference>
<feature type="domain" description="N-acetyltransferase" evidence="1">
    <location>
        <begin position="18"/>
        <end position="185"/>
    </location>
</feature>
<reference evidence="2 3" key="1">
    <citation type="submission" date="2023-03" db="EMBL/GenBank/DDBJ databases">
        <title>YIM 133296 draft genome.</title>
        <authorList>
            <person name="Xiong L."/>
        </authorList>
    </citation>
    <scope>NUCLEOTIDE SEQUENCE [LARGE SCALE GENOMIC DNA]</scope>
    <source>
        <strain evidence="2 3">YIM 133296</strain>
    </source>
</reference>
<evidence type="ECO:0000313" key="2">
    <source>
        <dbReference type="EMBL" id="MDF8266089.1"/>
    </source>
</evidence>
<proteinExistence type="predicted"/>
<dbReference type="InterPro" id="IPR016181">
    <property type="entry name" value="Acyl_CoA_acyltransferase"/>
</dbReference>
<evidence type="ECO:0000259" key="1">
    <source>
        <dbReference type="PROSITE" id="PS51186"/>
    </source>
</evidence>
<dbReference type="InterPro" id="IPR000182">
    <property type="entry name" value="GNAT_dom"/>
</dbReference>
<dbReference type="Proteomes" id="UP001528912">
    <property type="component" value="Unassembled WGS sequence"/>
</dbReference>
<dbReference type="PANTHER" id="PTHR43610">
    <property type="entry name" value="BLL6696 PROTEIN"/>
    <property type="match status" value="1"/>
</dbReference>
<sequence>MSEQDRWLDKPTLQGPRVLLRPFVEEDLPVVARILADPEIGRLTGSVTTTAEAMAATPEIDDRTREWYLTRAQAPDRLDLAVVDRERDLVVGEVVLNELDRDNRSCNFRTLIGPGGRDRGLGTEACRMIVDHGFSRLGMHRMSLSVFDFNPRARRVYEKVGFVLEGTRRESFRFDDDWIDDHDMAILEQEWRARS</sequence>
<protein>
    <submittedName>
        <fullName evidence="2">GNAT family protein</fullName>
    </submittedName>
</protein>
<comment type="caution">
    <text evidence="2">The sequence shown here is derived from an EMBL/GenBank/DDBJ whole genome shotgun (WGS) entry which is preliminary data.</text>
</comment>
<dbReference type="RefSeq" id="WP_277193319.1">
    <property type="nucleotide sequence ID" value="NZ_JAROAV010000048.1"/>
</dbReference>
<gene>
    <name evidence="2" type="ORF">P4R38_17710</name>
</gene>